<name>A0A0T5Z1E4_9GAMM</name>
<comment type="caution">
    <text evidence="1">The sequence shown here is derived from an EMBL/GenBank/DDBJ whole genome shotgun (WGS) entry which is preliminary data.</text>
</comment>
<feature type="non-terminal residue" evidence="1">
    <location>
        <position position="44"/>
    </location>
</feature>
<organism evidence="1 2">
    <name type="scientific">endosymbiont of Ridgeia piscesae</name>
    <dbReference type="NCBI Taxonomy" id="54398"/>
    <lineage>
        <taxon>Bacteria</taxon>
        <taxon>Pseudomonadati</taxon>
        <taxon>Pseudomonadota</taxon>
        <taxon>Gammaproteobacteria</taxon>
        <taxon>sulfur-oxidizing symbionts</taxon>
    </lineage>
</organism>
<evidence type="ECO:0008006" key="3">
    <source>
        <dbReference type="Google" id="ProtNLM"/>
    </source>
</evidence>
<proteinExistence type="predicted"/>
<evidence type="ECO:0000313" key="2">
    <source>
        <dbReference type="Proteomes" id="UP000051276"/>
    </source>
</evidence>
<gene>
    <name evidence="1" type="ORF">Ga0076813_10168</name>
</gene>
<reference evidence="1 2" key="1">
    <citation type="submission" date="2015-11" db="EMBL/GenBank/DDBJ databases">
        <title>The genome of Candidatus Endoriftia persephone in Ridgeia piscesae and population structure of the North Eastern Pacific vestimentiferan symbionts.</title>
        <authorList>
            <person name="Perez M."/>
            <person name="Juniper K.S."/>
        </authorList>
    </citation>
    <scope>NUCLEOTIDE SEQUENCE [LARGE SCALE GENOMIC DNA]</scope>
    <source>
        <strain evidence="1">Ind10</strain>
    </source>
</reference>
<dbReference type="EMBL" id="LMXI01000678">
    <property type="protein sequence ID" value="KRT56724.1"/>
    <property type="molecule type" value="Genomic_DNA"/>
</dbReference>
<dbReference type="AlphaFoldDB" id="A0A0T5Z1E4"/>
<dbReference type="Proteomes" id="UP000051276">
    <property type="component" value="Unassembled WGS sequence"/>
</dbReference>
<sequence>MATIKEQRDQKRKDVVEAIVIRHEPVHLVKRIYNIPERTIYCRL</sequence>
<accession>A0A0T5Z1E4</accession>
<protein>
    <recommendedName>
        <fullName evidence="3">Transposase</fullName>
    </recommendedName>
</protein>
<evidence type="ECO:0000313" key="1">
    <source>
        <dbReference type="EMBL" id="KRT56724.1"/>
    </source>
</evidence>